<evidence type="ECO:0000313" key="3">
    <source>
        <dbReference type="EMBL" id="OSS51700.1"/>
    </source>
</evidence>
<accession>A0A1Y2M6J6</accession>
<dbReference type="STRING" id="105696.A0A1Y2M6J6"/>
<reference evidence="3 4" key="1">
    <citation type="journal article" date="2017" name="Genome Announc.">
        <title>Genome sequence of the saprophytic ascomycete Epicoccum nigrum ICMP 19927 strain isolated from New Zealand.</title>
        <authorList>
            <person name="Fokin M."/>
            <person name="Fleetwood D."/>
            <person name="Weir B.S."/>
            <person name="Villas-Boas S.G."/>
        </authorList>
    </citation>
    <scope>NUCLEOTIDE SEQUENCE [LARGE SCALE GENOMIC DNA]</scope>
    <source>
        <strain evidence="3 4">ICMP 19927</strain>
    </source>
</reference>
<dbReference type="PANTHER" id="PTHR10039:SF14">
    <property type="entry name" value="NACHT DOMAIN-CONTAINING PROTEIN"/>
    <property type="match status" value="1"/>
</dbReference>
<dbReference type="Gene3D" id="3.40.50.300">
    <property type="entry name" value="P-loop containing nucleotide triphosphate hydrolases"/>
    <property type="match status" value="1"/>
</dbReference>
<organism evidence="3 4">
    <name type="scientific">Epicoccum nigrum</name>
    <name type="common">Soil fungus</name>
    <name type="synonym">Epicoccum purpurascens</name>
    <dbReference type="NCBI Taxonomy" id="105696"/>
    <lineage>
        <taxon>Eukaryota</taxon>
        <taxon>Fungi</taxon>
        <taxon>Dikarya</taxon>
        <taxon>Ascomycota</taxon>
        <taxon>Pezizomycotina</taxon>
        <taxon>Dothideomycetes</taxon>
        <taxon>Pleosporomycetidae</taxon>
        <taxon>Pleosporales</taxon>
        <taxon>Pleosporineae</taxon>
        <taxon>Didymellaceae</taxon>
        <taxon>Epicoccum</taxon>
    </lineage>
</organism>
<feature type="domain" description="NACHT" evidence="2">
    <location>
        <begin position="82"/>
        <end position="250"/>
    </location>
</feature>
<evidence type="ECO:0000256" key="1">
    <source>
        <dbReference type="ARBA" id="ARBA00022737"/>
    </source>
</evidence>
<sequence length="320" mass="36763">MTTFQINGNVAKEYATQVNNFTILEANNTDESRWACLDALQCPDTLIIKNSLKEKDKLLNGLTKWVIQDAQYARWQNDEDVSLLWINGGPGKGKTMMAISLVEQLEGRSFGYHQQLPLVAYFFCQKSDSKLNTIKGVIKGLIACLLEQKSELYETLGSRWNHKEKRFKEDLTTWQALWNVLMKMLNACKSSRVYIVIDALDECHEQDECQSSTKCEHPSECQHTDMAIFLNKIVLVGLNSRVKWLVTSRPFHVARRELLTSSDQVMISLDMNSKHIAEAVKSYIAAKVFELQHRNRYNPSLRQKLEAELSSKAEGTYLWF</sequence>
<dbReference type="InParanoid" id="A0A1Y2M6J6"/>
<dbReference type="InterPro" id="IPR056884">
    <property type="entry name" value="NPHP3-like_N"/>
</dbReference>
<dbReference type="PROSITE" id="PS50837">
    <property type="entry name" value="NACHT"/>
    <property type="match status" value="1"/>
</dbReference>
<dbReference type="InterPro" id="IPR007111">
    <property type="entry name" value="NACHT_NTPase"/>
</dbReference>
<dbReference type="SUPFAM" id="SSF52540">
    <property type="entry name" value="P-loop containing nucleoside triphosphate hydrolases"/>
    <property type="match status" value="1"/>
</dbReference>
<dbReference type="AlphaFoldDB" id="A0A1Y2M6J6"/>
<name>A0A1Y2M6J6_EPING</name>
<evidence type="ECO:0000313" key="4">
    <source>
        <dbReference type="Proteomes" id="UP000193240"/>
    </source>
</evidence>
<protein>
    <recommendedName>
        <fullName evidence="2">NACHT domain-containing protein</fullName>
    </recommendedName>
</protein>
<dbReference type="Pfam" id="PF24883">
    <property type="entry name" value="NPHP3_N"/>
    <property type="match status" value="1"/>
</dbReference>
<dbReference type="OMA" id="CEWIRND"/>
<dbReference type="Proteomes" id="UP000193240">
    <property type="component" value="Unassembled WGS sequence"/>
</dbReference>
<keyword evidence="4" id="KW-1185">Reference proteome</keyword>
<dbReference type="InterPro" id="IPR027417">
    <property type="entry name" value="P-loop_NTPase"/>
</dbReference>
<proteinExistence type="predicted"/>
<keyword evidence="1" id="KW-0677">Repeat</keyword>
<dbReference type="EMBL" id="KZ107840">
    <property type="protein sequence ID" value="OSS51700.1"/>
    <property type="molecule type" value="Genomic_DNA"/>
</dbReference>
<dbReference type="PANTHER" id="PTHR10039">
    <property type="entry name" value="AMELOGENIN"/>
    <property type="match status" value="1"/>
</dbReference>
<gene>
    <name evidence="3" type="ORF">B5807_03155</name>
</gene>
<evidence type="ECO:0000259" key="2">
    <source>
        <dbReference type="PROSITE" id="PS50837"/>
    </source>
</evidence>